<organism evidence="1 2">
    <name type="scientific">Brassica cretica</name>
    <name type="common">Mustard</name>
    <dbReference type="NCBI Taxonomy" id="69181"/>
    <lineage>
        <taxon>Eukaryota</taxon>
        <taxon>Viridiplantae</taxon>
        <taxon>Streptophyta</taxon>
        <taxon>Embryophyta</taxon>
        <taxon>Tracheophyta</taxon>
        <taxon>Spermatophyta</taxon>
        <taxon>Magnoliopsida</taxon>
        <taxon>eudicotyledons</taxon>
        <taxon>Gunneridae</taxon>
        <taxon>Pentapetalae</taxon>
        <taxon>rosids</taxon>
        <taxon>malvids</taxon>
        <taxon>Brassicales</taxon>
        <taxon>Brassicaceae</taxon>
        <taxon>Brassiceae</taxon>
        <taxon>Brassica</taxon>
    </lineage>
</organism>
<evidence type="ECO:0000313" key="2">
    <source>
        <dbReference type="Proteomes" id="UP000712281"/>
    </source>
</evidence>
<dbReference type="EMBL" id="QGKW02000717">
    <property type="protein sequence ID" value="KAF2598776.1"/>
    <property type="molecule type" value="Genomic_DNA"/>
</dbReference>
<dbReference type="Proteomes" id="UP000712281">
    <property type="component" value="Unassembled WGS sequence"/>
</dbReference>
<protein>
    <submittedName>
        <fullName evidence="1">Uncharacterized protein</fullName>
    </submittedName>
</protein>
<name>A0A8S9L010_BRACR</name>
<dbReference type="AlphaFoldDB" id="A0A8S9L010"/>
<comment type="caution">
    <text evidence="1">The sequence shown here is derived from an EMBL/GenBank/DDBJ whole genome shotgun (WGS) entry which is preliminary data.</text>
</comment>
<reference evidence="1" key="1">
    <citation type="submission" date="2019-12" db="EMBL/GenBank/DDBJ databases">
        <title>Genome sequencing and annotation of Brassica cretica.</title>
        <authorList>
            <person name="Studholme D.J."/>
            <person name="Sarris P.F."/>
        </authorList>
    </citation>
    <scope>NUCLEOTIDE SEQUENCE</scope>
    <source>
        <strain evidence="1">PFS-001/15</strain>
        <tissue evidence="1">Leaf</tissue>
    </source>
</reference>
<gene>
    <name evidence="1" type="ORF">F2Q68_00008259</name>
</gene>
<sequence length="58" mass="6240">MFAFDVALEGGDTETDCTSDAAYASCLLMLELNFHSGGSIYSSELAECWISGRLIDVL</sequence>
<accession>A0A8S9L010</accession>
<evidence type="ECO:0000313" key="1">
    <source>
        <dbReference type="EMBL" id="KAF2598776.1"/>
    </source>
</evidence>
<proteinExistence type="predicted"/>